<sequence>MSRAPPPPLHQMSRSHTLPNITVHPLGAELESRKCRVWRRIRGGVKSVTRVC</sequence>
<evidence type="ECO:0000313" key="3">
    <source>
        <dbReference type="Proteomes" id="UP001162483"/>
    </source>
</evidence>
<feature type="region of interest" description="Disordered" evidence="1">
    <location>
        <begin position="1"/>
        <end position="20"/>
    </location>
</feature>
<proteinExistence type="predicted"/>
<accession>A0ABN9G0N4</accession>
<dbReference type="EMBL" id="CATNWA010017698">
    <property type="protein sequence ID" value="CAI9602494.1"/>
    <property type="molecule type" value="Genomic_DNA"/>
</dbReference>
<keyword evidence="3" id="KW-1185">Reference proteome</keyword>
<protein>
    <submittedName>
        <fullName evidence="2">Uncharacterized protein</fullName>
    </submittedName>
</protein>
<evidence type="ECO:0000256" key="1">
    <source>
        <dbReference type="SAM" id="MobiDB-lite"/>
    </source>
</evidence>
<gene>
    <name evidence="2" type="ORF">SPARVUS_LOCUS13144985</name>
</gene>
<reference evidence="2" key="1">
    <citation type="submission" date="2023-05" db="EMBL/GenBank/DDBJ databases">
        <authorList>
            <person name="Stuckert A."/>
        </authorList>
    </citation>
    <scope>NUCLEOTIDE SEQUENCE</scope>
</reference>
<name>A0ABN9G0N4_9NEOB</name>
<comment type="caution">
    <text evidence="2">The sequence shown here is derived from an EMBL/GenBank/DDBJ whole genome shotgun (WGS) entry which is preliminary data.</text>
</comment>
<evidence type="ECO:0000313" key="2">
    <source>
        <dbReference type="EMBL" id="CAI9602494.1"/>
    </source>
</evidence>
<dbReference type="Proteomes" id="UP001162483">
    <property type="component" value="Unassembled WGS sequence"/>
</dbReference>
<organism evidence="2 3">
    <name type="scientific">Staurois parvus</name>
    <dbReference type="NCBI Taxonomy" id="386267"/>
    <lineage>
        <taxon>Eukaryota</taxon>
        <taxon>Metazoa</taxon>
        <taxon>Chordata</taxon>
        <taxon>Craniata</taxon>
        <taxon>Vertebrata</taxon>
        <taxon>Euteleostomi</taxon>
        <taxon>Amphibia</taxon>
        <taxon>Batrachia</taxon>
        <taxon>Anura</taxon>
        <taxon>Neobatrachia</taxon>
        <taxon>Ranoidea</taxon>
        <taxon>Ranidae</taxon>
        <taxon>Staurois</taxon>
    </lineage>
</organism>